<dbReference type="InterPro" id="IPR019183">
    <property type="entry name" value="NAA25_NatB_aux_su"/>
</dbReference>
<accession>A0A061AQU4</accession>
<dbReference type="SUPFAM" id="SSF48452">
    <property type="entry name" value="TPR-like"/>
    <property type="match status" value="1"/>
</dbReference>
<evidence type="ECO:0000313" key="2">
    <source>
        <dbReference type="EMBL" id="CDR37753.1"/>
    </source>
</evidence>
<dbReference type="EMBL" id="LK052886">
    <property type="protein sequence ID" value="CDR37753.1"/>
    <property type="molecule type" value="Genomic_DNA"/>
</dbReference>
<evidence type="ECO:0000256" key="1">
    <source>
        <dbReference type="ARBA" id="ARBA00006298"/>
    </source>
</evidence>
<dbReference type="Gene3D" id="1.25.40.1040">
    <property type="match status" value="1"/>
</dbReference>
<sequence length="769" mass="87181">MSTKEAEIFTACENGTFKFALTQAQKLIKKNPKSTFYQILYNYVLLQSGKEDEAIENCKTIAAATPNDTKSLELLNGIFTEVGMAQEAMQVYENAAKKYPSFEILTKWFHLGCETANYRVLQKSSMAIKGFSSRRLFNLWAAFTCYLAAVADDATALEKGLFPKLGLKIVDALRPMGNEQETFVLVKLLQLNGLNERVVEEILAFSKDDKLDLELQIILLETLDKLEDWEQLYKWSETVLVTYKLDDFDTWKFLVKSGLKLNKDVASILSLYDTRNSKLANVELQLQSGRDIHPALFEYLTKMGTKNCAFFDIKQYITHLDSKKLLEWLDSQEIPKGEKGLTWEANTVKIRALLDKTLFTQSSFISDLVAKYNFYSPHLASKSKTDFSSSSELILLIAQSLLSQSFTPTTVLICLVMLESAVLKDEHEFYLRLWLIQLYTLINCHTQAQYHYKTLSIKNVQHDIMGQYLLSRVASLRPIAGLLDKPFAETYRSNDVETVYFVKVGFNKGVYNKLGGMLEFQKRLDKSALKKHISLQGVKIGRLLNDKNLTTEYKKTAFEEVEYDNRDLKIFWNFGIDEPIKQIENQVLENIPGAGYNEVIAVQEKLIAGEIESVPEFLDLSSLTEVEKWSFTTVATVKKFLSGDATANDVFKQYDTVPKVPHEVSWKTSHTILTLIDTCKAVHSIFGATKSKAKGSGDVREKNISLLNKIRDDTVMETKTAVVEQINRLRNDVGGSKTLKELGFTSAVDRVLDIVIKGNTDVFKTVSLL</sequence>
<gene>
    <name evidence="2" type="ORF">CYFA0S_01e16424g</name>
</gene>
<reference evidence="2" key="1">
    <citation type="journal article" date="2014" name="Genome Announc.">
        <title>Genome sequence of the yeast Cyberlindnera fabianii (Hansenula fabianii).</title>
        <authorList>
            <person name="Freel K.C."/>
            <person name="Sarilar V."/>
            <person name="Neuveglise C."/>
            <person name="Devillers H."/>
            <person name="Friedrich A."/>
            <person name="Schacherer J."/>
        </authorList>
    </citation>
    <scope>NUCLEOTIDE SEQUENCE</scope>
    <source>
        <strain evidence="2">YJS4271</strain>
    </source>
</reference>
<comment type="similarity">
    <text evidence="1">Belongs to the MDM20/NAA25 family.</text>
</comment>
<dbReference type="InterPro" id="IPR011990">
    <property type="entry name" value="TPR-like_helical_dom_sf"/>
</dbReference>
<dbReference type="AlphaFoldDB" id="A0A061AQU4"/>
<dbReference type="PANTHER" id="PTHR22767">
    <property type="entry name" value="N-TERMINAL ACETYLTRANSFERASE-RELATED"/>
    <property type="match status" value="1"/>
</dbReference>
<dbReference type="PhylomeDB" id="A0A061AQU4"/>
<protein>
    <submittedName>
        <fullName evidence="2">CYFA0S01e16424g1_1</fullName>
    </submittedName>
</protein>
<dbReference type="PANTHER" id="PTHR22767:SF3">
    <property type="entry name" value="N-ALPHA-ACETYLTRANSFERASE 25, NATB AUXILIARY SUBUNIT"/>
    <property type="match status" value="1"/>
</dbReference>
<dbReference type="Pfam" id="PF09797">
    <property type="entry name" value="NatB_MDM20"/>
    <property type="match status" value="1"/>
</dbReference>
<dbReference type="OrthoDB" id="1874341at2759"/>
<dbReference type="GO" id="GO:0031416">
    <property type="term" value="C:NatB complex"/>
    <property type="evidence" value="ECO:0007669"/>
    <property type="project" value="TreeGrafter"/>
</dbReference>
<proteinExistence type="inferred from homology"/>
<organism evidence="2">
    <name type="scientific">Cyberlindnera fabianii</name>
    <name type="common">Yeast</name>
    <name type="synonym">Hansenula fabianii</name>
    <dbReference type="NCBI Taxonomy" id="36022"/>
    <lineage>
        <taxon>Eukaryota</taxon>
        <taxon>Fungi</taxon>
        <taxon>Dikarya</taxon>
        <taxon>Ascomycota</taxon>
        <taxon>Saccharomycotina</taxon>
        <taxon>Saccharomycetes</taxon>
        <taxon>Phaffomycetales</taxon>
        <taxon>Phaffomycetaceae</taxon>
        <taxon>Cyberlindnera</taxon>
    </lineage>
</organism>
<name>A0A061AQU4_CYBFA</name>
<dbReference type="VEuPathDB" id="FungiDB:BON22_1651"/>